<accession>A0AAW1Y2Y5</accession>
<dbReference type="EMBL" id="JBEDUW010000002">
    <property type="protein sequence ID" value="KAK9943269.1"/>
    <property type="molecule type" value="Genomic_DNA"/>
</dbReference>
<dbReference type="AlphaFoldDB" id="A0AAW1Y2Y5"/>
<comment type="caution">
    <text evidence="1">The sequence shown here is derived from an EMBL/GenBank/DDBJ whole genome shotgun (WGS) entry which is preliminary data.</text>
</comment>
<gene>
    <name evidence="1" type="ORF">M0R45_008883</name>
</gene>
<sequence length="148" mass="15250">MARSSHFGVAAIDPFLIRAMVVGGNLWDVGPLGWRISFLGSYCLLKRGFASSGDGGTKSSCFAATTGLVLADGGVLMGLPWIRRCGATSLVVQSNIGADGYSPEVSNSGDGDMLWPADAMARKAGAVIDVWVFEVGTGGGSFFASIPL</sequence>
<protein>
    <submittedName>
        <fullName evidence="1">Uncharacterized protein</fullName>
    </submittedName>
</protein>
<name>A0AAW1Y2Y5_RUBAR</name>
<evidence type="ECO:0000313" key="1">
    <source>
        <dbReference type="EMBL" id="KAK9943269.1"/>
    </source>
</evidence>
<keyword evidence="2" id="KW-1185">Reference proteome</keyword>
<dbReference type="Proteomes" id="UP001457282">
    <property type="component" value="Unassembled WGS sequence"/>
</dbReference>
<evidence type="ECO:0000313" key="2">
    <source>
        <dbReference type="Proteomes" id="UP001457282"/>
    </source>
</evidence>
<reference evidence="1 2" key="1">
    <citation type="journal article" date="2023" name="G3 (Bethesda)">
        <title>A chromosome-length genome assembly and annotation of blackberry (Rubus argutus, cv. 'Hillquist').</title>
        <authorList>
            <person name="Bruna T."/>
            <person name="Aryal R."/>
            <person name="Dudchenko O."/>
            <person name="Sargent D.J."/>
            <person name="Mead D."/>
            <person name="Buti M."/>
            <person name="Cavallini A."/>
            <person name="Hytonen T."/>
            <person name="Andres J."/>
            <person name="Pham M."/>
            <person name="Weisz D."/>
            <person name="Mascagni F."/>
            <person name="Usai G."/>
            <person name="Natali L."/>
            <person name="Bassil N."/>
            <person name="Fernandez G.E."/>
            <person name="Lomsadze A."/>
            <person name="Armour M."/>
            <person name="Olukolu B."/>
            <person name="Poorten T."/>
            <person name="Britton C."/>
            <person name="Davik J."/>
            <person name="Ashrafi H."/>
            <person name="Aiden E.L."/>
            <person name="Borodovsky M."/>
            <person name="Worthington M."/>
        </authorList>
    </citation>
    <scope>NUCLEOTIDE SEQUENCE [LARGE SCALE GENOMIC DNA]</scope>
    <source>
        <strain evidence="1">PI 553951</strain>
    </source>
</reference>
<organism evidence="1 2">
    <name type="scientific">Rubus argutus</name>
    <name type="common">Southern blackberry</name>
    <dbReference type="NCBI Taxonomy" id="59490"/>
    <lineage>
        <taxon>Eukaryota</taxon>
        <taxon>Viridiplantae</taxon>
        <taxon>Streptophyta</taxon>
        <taxon>Embryophyta</taxon>
        <taxon>Tracheophyta</taxon>
        <taxon>Spermatophyta</taxon>
        <taxon>Magnoliopsida</taxon>
        <taxon>eudicotyledons</taxon>
        <taxon>Gunneridae</taxon>
        <taxon>Pentapetalae</taxon>
        <taxon>rosids</taxon>
        <taxon>fabids</taxon>
        <taxon>Rosales</taxon>
        <taxon>Rosaceae</taxon>
        <taxon>Rosoideae</taxon>
        <taxon>Rosoideae incertae sedis</taxon>
        <taxon>Rubus</taxon>
    </lineage>
</organism>
<proteinExistence type="predicted"/>